<feature type="compositionally biased region" description="Basic and acidic residues" evidence="1">
    <location>
        <begin position="361"/>
        <end position="371"/>
    </location>
</feature>
<feature type="region of interest" description="Disordered" evidence="1">
    <location>
        <begin position="239"/>
        <end position="302"/>
    </location>
</feature>
<evidence type="ECO:0000256" key="1">
    <source>
        <dbReference type="SAM" id="MobiDB-lite"/>
    </source>
</evidence>
<feature type="region of interest" description="Disordered" evidence="1">
    <location>
        <begin position="341"/>
        <end position="472"/>
    </location>
</feature>
<feature type="compositionally biased region" description="Low complexity" evidence="1">
    <location>
        <begin position="388"/>
        <end position="408"/>
    </location>
</feature>
<keyword evidence="4" id="KW-1185">Reference proteome</keyword>
<comment type="caution">
    <text evidence="3">The sequence shown here is derived from an EMBL/GenBank/DDBJ whole genome shotgun (WGS) entry which is preliminary data.</text>
</comment>
<dbReference type="GeneID" id="41975274"/>
<accession>A0A507B3C2</accession>
<organism evidence="3 4">
    <name type="scientific">Thyridium curvatum</name>
    <dbReference type="NCBI Taxonomy" id="1093900"/>
    <lineage>
        <taxon>Eukaryota</taxon>
        <taxon>Fungi</taxon>
        <taxon>Dikarya</taxon>
        <taxon>Ascomycota</taxon>
        <taxon>Pezizomycotina</taxon>
        <taxon>Sordariomycetes</taxon>
        <taxon>Sordariomycetidae</taxon>
        <taxon>Thyridiales</taxon>
        <taxon>Thyridiaceae</taxon>
        <taxon>Thyridium</taxon>
    </lineage>
</organism>
<feature type="compositionally biased region" description="Low complexity" evidence="1">
    <location>
        <begin position="264"/>
        <end position="285"/>
    </location>
</feature>
<keyword evidence="2" id="KW-1133">Transmembrane helix</keyword>
<dbReference type="RefSeq" id="XP_030993119.1">
    <property type="nucleotide sequence ID" value="XM_031142614.1"/>
</dbReference>
<evidence type="ECO:0000313" key="4">
    <source>
        <dbReference type="Proteomes" id="UP000319257"/>
    </source>
</evidence>
<dbReference type="STRING" id="1093900.A0A507B3C2"/>
<reference evidence="3 4" key="1">
    <citation type="submission" date="2019-06" db="EMBL/GenBank/DDBJ databases">
        <title>Draft genome sequence of the filamentous fungus Phialemoniopsis curvata isolated from diesel fuel.</title>
        <authorList>
            <person name="Varaljay V.A."/>
            <person name="Lyon W.J."/>
            <person name="Crouch A.L."/>
            <person name="Drake C.E."/>
            <person name="Hollomon J.M."/>
            <person name="Nadeau L.J."/>
            <person name="Nunn H.S."/>
            <person name="Stevenson B.S."/>
            <person name="Bojanowski C.L."/>
            <person name="Crookes-Goodson W.J."/>
        </authorList>
    </citation>
    <scope>NUCLEOTIDE SEQUENCE [LARGE SCALE GENOMIC DNA]</scope>
    <source>
        <strain evidence="3 4">D216</strain>
    </source>
</reference>
<dbReference type="OrthoDB" id="5240751at2759"/>
<gene>
    <name evidence="3" type="ORF">E0L32_007827</name>
</gene>
<evidence type="ECO:0000313" key="3">
    <source>
        <dbReference type="EMBL" id="TPX11408.1"/>
    </source>
</evidence>
<feature type="region of interest" description="Disordered" evidence="1">
    <location>
        <begin position="86"/>
        <end position="136"/>
    </location>
</feature>
<dbReference type="AlphaFoldDB" id="A0A507B3C2"/>
<name>A0A507B3C2_9PEZI</name>
<feature type="compositionally biased region" description="Basic and acidic residues" evidence="1">
    <location>
        <begin position="436"/>
        <end position="448"/>
    </location>
</feature>
<keyword evidence="2" id="KW-0472">Membrane</keyword>
<protein>
    <submittedName>
        <fullName evidence="3">Uncharacterized protein</fullName>
    </submittedName>
</protein>
<feature type="transmembrane region" description="Helical" evidence="2">
    <location>
        <begin position="311"/>
        <end position="335"/>
    </location>
</feature>
<evidence type="ECO:0000256" key="2">
    <source>
        <dbReference type="SAM" id="Phobius"/>
    </source>
</evidence>
<dbReference type="EMBL" id="SKBQ01000049">
    <property type="protein sequence ID" value="TPX11408.1"/>
    <property type="molecule type" value="Genomic_DNA"/>
</dbReference>
<sequence length="506" mass="52414">MRLSTTTRTRLITATSAAALASGVLAAGEPVVMFQPLALTVNNLWLSDTFGRSMAWAFDLTSPQAQVREYSVMTVAIRNDTGAVFGRGQYPPAQRGSGSSTAPSIGPTETSGVDPNTHMNTESSNGRKNGPMGAMFHEMPGNEPMGPEDGLMERQSLNSGTRTIEVIEPLRAFQRNPVVPNSSSTYTVIIADAPKLVNSQLLHVEVHFEGPSGAAVGTSPRFAVALNAADASARGLPASLARNQDPFPTDSLGPLPGSADTNNPSGTPLSAAPTATASPTGAEPSLGGAVPGTNDDNGTVGKSPNGLSTGAIAGIAVACGVVGLGLIAGLVFWLVRRRGRGASRSKDARPYGGVGGGPGSRTRELIAEKEAQSGVRESSPHSPHSDVALTGPTAALTAANLQQQQQQQDRSYTPYSDHAVAPGPPEDVTPAAAAATERHHQQQSRDLDSASSPHSPTLRPVSGADGTAGQARYAHLIEEGMTPQEIARIEEEERQLDAAIEQAARR</sequence>
<proteinExistence type="predicted"/>
<dbReference type="Proteomes" id="UP000319257">
    <property type="component" value="Unassembled WGS sequence"/>
</dbReference>
<dbReference type="InParanoid" id="A0A507B3C2"/>
<keyword evidence="2" id="KW-0812">Transmembrane</keyword>
<feature type="compositionally biased region" description="Polar residues" evidence="1">
    <location>
        <begin position="96"/>
        <end position="127"/>
    </location>
</feature>